<feature type="non-terminal residue" evidence="12">
    <location>
        <position position="332"/>
    </location>
</feature>
<evidence type="ECO:0000256" key="3">
    <source>
        <dbReference type="ARBA" id="ARBA00022448"/>
    </source>
</evidence>
<comment type="subcellular location">
    <subcellularLocation>
        <location evidence="1">Mitochondrion inner membrane</location>
        <topology evidence="1">Multi-pass membrane protein</topology>
    </subcellularLocation>
</comment>
<dbReference type="FunFam" id="1.50.40.10:FF:000024">
    <property type="entry name" value="MIR1p Mitochondrial phosphate carrier"/>
    <property type="match status" value="1"/>
</dbReference>
<keyword evidence="4 10" id="KW-0812">Transmembrane</keyword>
<dbReference type="Gene3D" id="1.50.40.10">
    <property type="entry name" value="Mitochondrial carrier domain"/>
    <property type="match status" value="1"/>
</dbReference>
<proteinExistence type="inferred from homology"/>
<evidence type="ECO:0000256" key="7">
    <source>
        <dbReference type="ARBA" id="ARBA00022989"/>
    </source>
</evidence>
<evidence type="ECO:0000256" key="6">
    <source>
        <dbReference type="ARBA" id="ARBA00022792"/>
    </source>
</evidence>
<keyword evidence="7" id="KW-1133">Transmembrane helix</keyword>
<dbReference type="GO" id="GO:1990547">
    <property type="term" value="P:mitochondrial phosphate ion transmembrane transport"/>
    <property type="evidence" value="ECO:0007669"/>
    <property type="project" value="InterPro"/>
</dbReference>
<dbReference type="InterPro" id="IPR023395">
    <property type="entry name" value="MCP_dom_sf"/>
</dbReference>
<dbReference type="GO" id="GO:0005743">
    <property type="term" value="C:mitochondrial inner membrane"/>
    <property type="evidence" value="ECO:0007669"/>
    <property type="project" value="UniProtKB-SubCell"/>
</dbReference>
<dbReference type="PRINTS" id="PR00926">
    <property type="entry name" value="MITOCARRIER"/>
</dbReference>
<dbReference type="AlphaFoldDB" id="A0A8H7LUR6"/>
<comment type="caution">
    <text evidence="12">The sequence shown here is derived from an EMBL/GenBank/DDBJ whole genome shotgun (WGS) entry which is preliminary data.</text>
</comment>
<evidence type="ECO:0000256" key="11">
    <source>
        <dbReference type="RuleBase" id="RU000488"/>
    </source>
</evidence>
<evidence type="ECO:0000256" key="1">
    <source>
        <dbReference type="ARBA" id="ARBA00004448"/>
    </source>
</evidence>
<reference evidence="12" key="1">
    <citation type="submission" date="2020-09" db="EMBL/GenBank/DDBJ databases">
        <title>Comparative genome analyses of four rice-infecting Rhizoctonia solani isolates reveal extensive enrichment of homogalacturonan modification genes.</title>
        <authorList>
            <person name="Lee D.-Y."/>
            <person name="Jeon J."/>
            <person name="Kim K.-T."/>
            <person name="Cheong K."/>
            <person name="Song H."/>
            <person name="Choi G."/>
            <person name="Ko J."/>
            <person name="Opiyo S.O."/>
            <person name="Zuo S."/>
            <person name="Madhav S."/>
            <person name="Lee Y.-H."/>
            <person name="Wang G.-L."/>
        </authorList>
    </citation>
    <scope>NUCLEOTIDE SEQUENCE</scope>
    <source>
        <strain evidence="12">AG1-IA WGL</strain>
    </source>
</reference>
<dbReference type="OrthoDB" id="427452at2759"/>
<dbReference type="EMBL" id="JACYCD010000047">
    <property type="protein sequence ID" value="KAF8710976.1"/>
    <property type="molecule type" value="Genomic_DNA"/>
</dbReference>
<organism evidence="12 13">
    <name type="scientific">Rhizoctonia solani</name>
    <dbReference type="NCBI Taxonomy" id="456999"/>
    <lineage>
        <taxon>Eukaryota</taxon>
        <taxon>Fungi</taxon>
        <taxon>Dikarya</taxon>
        <taxon>Basidiomycota</taxon>
        <taxon>Agaricomycotina</taxon>
        <taxon>Agaricomycetes</taxon>
        <taxon>Cantharellales</taxon>
        <taxon>Ceratobasidiaceae</taxon>
        <taxon>Rhizoctonia</taxon>
    </lineage>
</organism>
<evidence type="ECO:0000256" key="5">
    <source>
        <dbReference type="ARBA" id="ARBA00022737"/>
    </source>
</evidence>
<dbReference type="Proteomes" id="UP000602905">
    <property type="component" value="Unassembled WGS sequence"/>
</dbReference>
<protein>
    <submittedName>
        <fullName evidence="12">Mitochondrial carrier</fullName>
    </submittedName>
</protein>
<evidence type="ECO:0000256" key="9">
    <source>
        <dbReference type="ARBA" id="ARBA00023136"/>
    </source>
</evidence>
<dbReference type="InterPro" id="IPR018108">
    <property type="entry name" value="MCP_transmembrane"/>
</dbReference>
<dbReference type="SUPFAM" id="SSF103506">
    <property type="entry name" value="Mitochondrial carrier"/>
    <property type="match status" value="1"/>
</dbReference>
<sequence length="332" mass="34743">MAFYRSPILASAFPIASVSDKVDSAKSAVKATPPTGADLYARFAFAGGVCCAVTHGALTPVDVVKTRIQLEPEGMVTGFRQVIANEGAGALLTGLGPTILGYALQGAFKFGGYEFWKKTFIDAIGIDAARENRQAIYLASSGIAEFFADIVLCPLEATRIRLVSQPTFANGLLGGFARIAKEEGFRGFYSGFGPILFKQVPYTMAKFAVYEVVFEKAVQATGKPKSELSPGTLSALNLGSGLMAGFAAAVISQPADTLLSKINKTKGLPGESISSRLIKMARDLGPGGLFTGMGARLVMIGTLTAGQFAIYGDIKRVLGATAGVEIAKVQTS</sequence>
<name>A0A8H7LUR6_9AGAM</name>
<feature type="repeat" description="Solcar" evidence="10">
    <location>
        <begin position="232"/>
        <end position="317"/>
    </location>
</feature>
<evidence type="ECO:0000256" key="2">
    <source>
        <dbReference type="ARBA" id="ARBA00006375"/>
    </source>
</evidence>
<keyword evidence="5" id="KW-0677">Repeat</keyword>
<evidence type="ECO:0000256" key="4">
    <source>
        <dbReference type="ARBA" id="ARBA00022692"/>
    </source>
</evidence>
<accession>A0A8H7LUR6</accession>
<keyword evidence="6" id="KW-0999">Mitochondrion inner membrane</keyword>
<dbReference type="InterPro" id="IPR002067">
    <property type="entry name" value="MCP"/>
</dbReference>
<keyword evidence="9 10" id="KW-0472">Membrane</keyword>
<keyword evidence="8" id="KW-0496">Mitochondrion</keyword>
<evidence type="ECO:0000256" key="10">
    <source>
        <dbReference type="PROSITE-ProRule" id="PRU00282"/>
    </source>
</evidence>
<evidence type="ECO:0000256" key="8">
    <source>
        <dbReference type="ARBA" id="ARBA00023128"/>
    </source>
</evidence>
<dbReference type="PANTHER" id="PTHR45671">
    <property type="entry name" value="SOLUTE CARRIER FAMILY 25 (MITOCHONDRIAL CARRIER PHOSPHATE CARRIER), MEMBER 3, LIKE-RELATED-RELATED"/>
    <property type="match status" value="1"/>
</dbReference>
<comment type="similarity">
    <text evidence="2 11">Belongs to the mitochondrial carrier (TC 2.A.29) family.</text>
</comment>
<evidence type="ECO:0000313" key="12">
    <source>
        <dbReference type="EMBL" id="KAF8710976.1"/>
    </source>
</evidence>
<feature type="repeat" description="Solcar" evidence="10">
    <location>
        <begin position="38"/>
        <end position="119"/>
    </location>
</feature>
<dbReference type="InterPro" id="IPR044677">
    <property type="entry name" value="SLC25A3/Pic2/Mir1-like"/>
</dbReference>
<feature type="repeat" description="Solcar" evidence="10">
    <location>
        <begin position="132"/>
        <end position="216"/>
    </location>
</feature>
<dbReference type="GO" id="GO:0005315">
    <property type="term" value="F:phosphate transmembrane transporter activity"/>
    <property type="evidence" value="ECO:0007669"/>
    <property type="project" value="InterPro"/>
</dbReference>
<dbReference type="Pfam" id="PF00153">
    <property type="entry name" value="Mito_carr"/>
    <property type="match status" value="3"/>
</dbReference>
<gene>
    <name evidence="12" type="ORF">RHS03_01932</name>
</gene>
<keyword evidence="3 11" id="KW-0813">Transport</keyword>
<dbReference type="PROSITE" id="PS50920">
    <property type="entry name" value="SOLCAR"/>
    <property type="match status" value="3"/>
</dbReference>
<dbReference type="PANTHER" id="PTHR45671:SF12">
    <property type="entry name" value="MITOCHONDRIAL PHOSPHATE CARRIER PROTEIN"/>
    <property type="match status" value="1"/>
</dbReference>
<evidence type="ECO:0000313" key="13">
    <source>
        <dbReference type="Proteomes" id="UP000602905"/>
    </source>
</evidence>